<dbReference type="AlphaFoldDB" id="D8MRB5"/>
<dbReference type="GO" id="GO:0016020">
    <property type="term" value="C:membrane"/>
    <property type="evidence" value="ECO:0007669"/>
    <property type="project" value="UniProtKB-UniRule"/>
</dbReference>
<organism evidence="5">
    <name type="scientific">Erwinia billingiae (strain Eb661)</name>
    <dbReference type="NCBI Taxonomy" id="634500"/>
    <lineage>
        <taxon>Bacteria</taxon>
        <taxon>Pseudomonadati</taxon>
        <taxon>Pseudomonadota</taxon>
        <taxon>Gammaproteobacteria</taxon>
        <taxon>Enterobacterales</taxon>
        <taxon>Erwiniaceae</taxon>
        <taxon>Erwinia</taxon>
    </lineage>
</organism>
<dbReference type="InterPro" id="IPR036737">
    <property type="entry name" value="OmpA-like_sf"/>
</dbReference>
<dbReference type="Pfam" id="PF00691">
    <property type="entry name" value="OmpA"/>
    <property type="match status" value="1"/>
</dbReference>
<keyword evidence="1" id="KW-0472">Membrane</keyword>
<dbReference type="KEGG" id="ebi:EbC_18410"/>
<dbReference type="PROSITE" id="PS51123">
    <property type="entry name" value="OMPA_2"/>
    <property type="match status" value="1"/>
</dbReference>
<proteinExistence type="predicted"/>
<dbReference type="Proteomes" id="UP000008793">
    <property type="component" value="Chromosome"/>
</dbReference>
<evidence type="ECO:0000256" key="2">
    <source>
        <dbReference type="SAM" id="MobiDB-lite"/>
    </source>
</evidence>
<dbReference type="Pfam" id="PF09850">
    <property type="entry name" value="DotU"/>
    <property type="match status" value="1"/>
</dbReference>
<accession>D8MRB5</accession>
<dbReference type="SUPFAM" id="SSF103088">
    <property type="entry name" value="OmpA-like"/>
    <property type="match status" value="1"/>
</dbReference>
<evidence type="ECO:0000256" key="1">
    <source>
        <dbReference type="PROSITE-ProRule" id="PRU00473"/>
    </source>
</evidence>
<sequence>MTPEYPADALPYVSPENPLLAAAAPLLNAIVQIRLAATHDDPAGLRQQLVDEIRLFETRCKQAGLPFDMIIGARYCLCSVLDEAAAQTPWGTRGVWSGNGLLVTFHNESWGGEKVFQLLSRVSQNPKLHLPLLEVIHYCLLLGYEGRYRGIDQGKLQRDALRTRLAQLISDTRVQQQPLVEPQPLSPASQNTFWRPPVPLWACVMLTAFVACLIYSGLNWRLGNSAEPLLRAIWQTPLPKAEPVRRSNSTQAMLDLRTRLDDLIVDRTLDVADGANGSKVIIAADKLFNRGGSDLTPAGRAIMVRVAAAMDNIKGTLQVSVYTDNQPQRTARFPSNYEYSLAQAHTLTSLLQQLMIQPGHMIRGEGRGDSNPLLPNDSQENRAQNRRVEILLFPAPEVQSSSKPAGKS</sequence>
<gene>
    <name evidence="4" type="ordered locus">EbC_18410</name>
</gene>
<dbReference type="HOGENOM" id="CLU_041790_0_0_6"/>
<dbReference type="eggNOG" id="COG3455">
    <property type="taxonomic scope" value="Bacteria"/>
</dbReference>
<name>D8MRB5_ERWBE</name>
<dbReference type="GeneID" id="90511862"/>
<dbReference type="InterPro" id="IPR006665">
    <property type="entry name" value="OmpA-like"/>
</dbReference>
<feature type="domain" description="OmpA-like" evidence="3">
    <location>
        <begin position="275"/>
        <end position="396"/>
    </location>
</feature>
<dbReference type="InterPro" id="IPR038522">
    <property type="entry name" value="T4/T6SS_DotU_sf"/>
</dbReference>
<dbReference type="RefSeq" id="WP_013201864.1">
    <property type="nucleotide sequence ID" value="NC_014306.1"/>
</dbReference>
<dbReference type="Gene3D" id="1.25.40.590">
    <property type="entry name" value="Type IV / VI secretion system, DotU"/>
    <property type="match status" value="1"/>
</dbReference>
<dbReference type="Gene3D" id="3.30.1330.60">
    <property type="entry name" value="OmpA-like domain"/>
    <property type="match status" value="1"/>
</dbReference>
<reference evidence="4 5" key="1">
    <citation type="journal article" date="2010" name="BMC Genomics">
        <title>Genome comparison of the epiphytic bacteria Erwinia billingiae and E. tasmaniensis with the pear pathogen E. pyrifoliae.</title>
        <authorList>
            <person name="Kube M."/>
            <person name="Migdoll A.M."/>
            <person name="Gehring I."/>
            <person name="Heitmann K."/>
            <person name="Mayer Y."/>
            <person name="Kuhl H."/>
            <person name="Knaust F."/>
            <person name="Geider K."/>
            <person name="Reinhardt R."/>
        </authorList>
    </citation>
    <scope>NUCLEOTIDE SEQUENCE [LARGE SCALE GENOMIC DNA]</scope>
    <source>
        <strain evidence="4 5">Eb661</strain>
    </source>
</reference>
<dbReference type="eggNOG" id="COG1360">
    <property type="taxonomic scope" value="Bacteria"/>
</dbReference>
<dbReference type="EMBL" id="FP236843">
    <property type="protein sequence ID" value="CAX59372.1"/>
    <property type="molecule type" value="Genomic_DNA"/>
</dbReference>
<dbReference type="NCBIfam" id="NF038228">
    <property type="entry name" value="IcmH_DotU_IVB"/>
    <property type="match status" value="1"/>
</dbReference>
<evidence type="ECO:0000259" key="3">
    <source>
        <dbReference type="PROSITE" id="PS51123"/>
    </source>
</evidence>
<dbReference type="STRING" id="634500.EbC_18410"/>
<dbReference type="NCBIfam" id="TIGR03349">
    <property type="entry name" value="IV_VI_DotU"/>
    <property type="match status" value="1"/>
</dbReference>
<dbReference type="PANTHER" id="PTHR38033:SF1">
    <property type="entry name" value="DOTU FAMILY TYPE IV_VI SECRETION SYSTEM PROTEIN"/>
    <property type="match status" value="1"/>
</dbReference>
<evidence type="ECO:0000313" key="4">
    <source>
        <dbReference type="EMBL" id="CAX59372.1"/>
    </source>
</evidence>
<dbReference type="InterPro" id="IPR017732">
    <property type="entry name" value="T4/T6SS_DotU"/>
</dbReference>
<dbReference type="PANTHER" id="PTHR38033">
    <property type="entry name" value="MEMBRANE PROTEIN-RELATED"/>
    <property type="match status" value="1"/>
</dbReference>
<protein>
    <submittedName>
        <fullName evidence="4">Type IV / VI secretion system family protein, DotU</fullName>
    </submittedName>
</protein>
<dbReference type="CDD" id="cd07185">
    <property type="entry name" value="OmpA_C-like"/>
    <property type="match status" value="1"/>
</dbReference>
<keyword evidence="5" id="KW-1185">Reference proteome</keyword>
<feature type="region of interest" description="Disordered" evidence="2">
    <location>
        <begin position="361"/>
        <end position="387"/>
    </location>
</feature>
<evidence type="ECO:0000313" key="5">
    <source>
        <dbReference type="Proteomes" id="UP000008793"/>
    </source>
</evidence>